<dbReference type="RefSeq" id="XP_013438780.1">
    <property type="nucleotide sequence ID" value="XM_013583326.1"/>
</dbReference>
<dbReference type="OrthoDB" id="352304at2759"/>
<dbReference type="EMBL" id="HG725926">
    <property type="protein sequence ID" value="CDJ70314.1"/>
    <property type="molecule type" value="Genomic_DNA"/>
</dbReference>
<feature type="signal peptide" evidence="1">
    <location>
        <begin position="1"/>
        <end position="23"/>
    </location>
</feature>
<reference evidence="2" key="1">
    <citation type="submission" date="2013-10" db="EMBL/GenBank/DDBJ databases">
        <title>Genomic analysis of the causative agents of coccidiosis in chickens.</title>
        <authorList>
            <person name="Reid A.J."/>
            <person name="Blake D."/>
            <person name="Billington K."/>
            <person name="Browne H."/>
            <person name="Dunn M."/>
            <person name="Hung S."/>
            <person name="Kawahara F."/>
            <person name="Miranda-Saavedra D."/>
            <person name="Mourier T."/>
            <person name="Nagra H."/>
            <person name="Otto T.D."/>
            <person name="Rawlings N."/>
            <person name="Sanchez A."/>
            <person name="Sanders M."/>
            <person name="Subramaniam C."/>
            <person name="Tay Y."/>
            <person name="Dear P."/>
            <person name="Doerig C."/>
            <person name="Gruber A."/>
            <person name="Parkinson J."/>
            <person name="Shirley M."/>
            <person name="Wan K.L."/>
            <person name="Berriman M."/>
            <person name="Tomley F."/>
            <person name="Pain A."/>
        </authorList>
    </citation>
    <scope>NUCLEOTIDE SEQUENCE [LARGE SCALE GENOMIC DNA]</scope>
    <source>
        <strain evidence="2">Houghton</strain>
    </source>
</reference>
<gene>
    <name evidence="2" type="ORF">ENH_00081580</name>
</gene>
<keyword evidence="3" id="KW-1185">Reference proteome</keyword>
<evidence type="ECO:0000313" key="2">
    <source>
        <dbReference type="EMBL" id="CDJ70314.1"/>
    </source>
</evidence>
<dbReference type="Pfam" id="PF11054">
    <property type="entry name" value="Surface_antigen"/>
    <property type="match status" value="1"/>
</dbReference>
<protein>
    <submittedName>
        <fullName evidence="2">SAG family member</fullName>
    </submittedName>
</protein>
<proteinExistence type="predicted"/>
<dbReference type="AlphaFoldDB" id="U6N4U5"/>
<feature type="chain" id="PRO_5004676781" evidence="1">
    <location>
        <begin position="24"/>
        <end position="257"/>
    </location>
</feature>
<sequence length="257" mass="27481">MIRLTFIALAVVAVLCGHKAVSASITGTAETVDCLAAMNEARTAAGLAEFKVATEQDQVLPKHAAGKTTITAADLWTEICKKIAGTDTEGTEAKKLKGTFAYYPGENDCTAAVQYWKDGFSLFENKLPPTYTVSDTPAVYTDKAVSFVALYNPKTNPVASCAFVTCTTANEIAAAELSKRHSGPTLRRLADGEKPSTAVICLTNPKALNDEEPPFKEEEWQKIVQAIVGTDEANGFSPVRPSLAVGFIMMLFASSLF</sequence>
<keyword evidence="1" id="KW-0732">Signal</keyword>
<accession>U6N4U5</accession>
<evidence type="ECO:0000313" key="3">
    <source>
        <dbReference type="Proteomes" id="UP000030754"/>
    </source>
</evidence>
<organism evidence="2 3">
    <name type="scientific">Eimeria necatrix</name>
    <dbReference type="NCBI Taxonomy" id="51315"/>
    <lineage>
        <taxon>Eukaryota</taxon>
        <taxon>Sar</taxon>
        <taxon>Alveolata</taxon>
        <taxon>Apicomplexa</taxon>
        <taxon>Conoidasida</taxon>
        <taxon>Coccidia</taxon>
        <taxon>Eucoccidiorida</taxon>
        <taxon>Eimeriorina</taxon>
        <taxon>Eimeriidae</taxon>
        <taxon>Eimeria</taxon>
    </lineage>
</organism>
<dbReference type="VEuPathDB" id="ToxoDB:ENH_00081580"/>
<name>U6N4U5_9EIME</name>
<reference evidence="2" key="2">
    <citation type="submission" date="2013-10" db="EMBL/GenBank/DDBJ databases">
        <authorList>
            <person name="Aslett M."/>
        </authorList>
    </citation>
    <scope>NUCLEOTIDE SEQUENCE [LARGE SCALE GENOMIC DNA]</scope>
    <source>
        <strain evidence="2">Houghton</strain>
    </source>
</reference>
<dbReference type="InterPro" id="IPR021288">
    <property type="entry name" value="Surface_antigen"/>
</dbReference>
<evidence type="ECO:0000256" key="1">
    <source>
        <dbReference type="SAM" id="SignalP"/>
    </source>
</evidence>
<dbReference type="Proteomes" id="UP000030754">
    <property type="component" value="Unassembled WGS sequence"/>
</dbReference>
<dbReference type="GeneID" id="25478287"/>